<evidence type="ECO:0000313" key="4">
    <source>
        <dbReference type="Proteomes" id="UP000244896"/>
    </source>
</evidence>
<dbReference type="GO" id="GO:0033922">
    <property type="term" value="F:peptidoglycan beta-N-acetylmuramidase activity"/>
    <property type="evidence" value="ECO:0007669"/>
    <property type="project" value="InterPro"/>
</dbReference>
<evidence type="ECO:0008006" key="5">
    <source>
        <dbReference type="Google" id="ProtNLM"/>
    </source>
</evidence>
<dbReference type="KEGG" id="elut:CKA38_13105"/>
<dbReference type="Pfam" id="PF20732">
    <property type="entry name" value="NamZ_C"/>
    <property type="match status" value="1"/>
</dbReference>
<dbReference type="AlphaFoldDB" id="A0A2U8E749"/>
<dbReference type="PIRSF" id="PIRSF016719">
    <property type="entry name" value="UCP016719"/>
    <property type="match status" value="1"/>
</dbReference>
<evidence type="ECO:0000259" key="1">
    <source>
        <dbReference type="Pfam" id="PF07075"/>
    </source>
</evidence>
<sequence length="390" mass="43390">MLGIDVLEEGGFKQIAGKRVALLSHPAGVNRYGVSTIDVLRRAKNAKLVALFGPEHGIYGTARASENVADTIDRRTGLPVYSLHGKNRRPTPEQLKGIDALLIDLQDNGSRSYTFTTCMKYAMEACFQNNVEVIILDRPNPLGGRKVDGPILDKTLFSGVGQMPIPYVHGLTMGELARMAAGTPGWLDVSANIKGRLTVVPMRNWRRGMRWPETGLRYVPTSQYVPDFSACVGYAMTGLGCEIGGFRHGIGTQFPFRGLSHKARPVDPLLRDLNALKIPGLGFRKITLTAPNGSAKGDGIFVEVTDWESWRPTELSFHLMRLACVYNAQNPFAAASPVVARRFNIHTGSHWWWNTIVKEGASIDVNLFLRAWHRECQKFQHASRQFWLYN</sequence>
<reference evidence="3 4" key="1">
    <citation type="journal article" date="2018" name="Syst. Appl. Microbiol.">
        <title>Ereboglobus luteus gen. nov. sp. nov. from cockroach guts, and new insights into the oxygen relationship of the genera Opitutus and Didymococcus (Verrucomicrobia: Opitutaceae).</title>
        <authorList>
            <person name="Tegtmeier D."/>
            <person name="Belitz A."/>
            <person name="Radek R."/>
            <person name="Heimerl T."/>
            <person name="Brune A."/>
        </authorList>
    </citation>
    <scope>NUCLEOTIDE SEQUENCE [LARGE SCALE GENOMIC DNA]</scope>
    <source>
        <strain evidence="3 4">Ho45</strain>
    </source>
</reference>
<dbReference type="PANTHER" id="PTHR42915">
    <property type="entry name" value="HYPOTHETICAL 460 KDA PROTEIN IN FEUA-SIGW INTERGENIC REGION [PRECURSOR]"/>
    <property type="match status" value="1"/>
</dbReference>
<dbReference type="PANTHER" id="PTHR42915:SF1">
    <property type="entry name" value="PEPTIDOGLYCAN BETA-N-ACETYLMURAMIDASE NAMZ"/>
    <property type="match status" value="1"/>
</dbReference>
<dbReference type="InterPro" id="IPR048502">
    <property type="entry name" value="NamZ_N"/>
</dbReference>
<feature type="domain" description="Peptidoglycan beta-N-acetylmuramidase NamZ C-terminal" evidence="2">
    <location>
        <begin position="234"/>
        <end position="389"/>
    </location>
</feature>
<dbReference type="InterPro" id="IPR048503">
    <property type="entry name" value="NamZ_C"/>
</dbReference>
<dbReference type="InterPro" id="IPR008302">
    <property type="entry name" value="NamZ"/>
</dbReference>
<feature type="domain" description="Peptidoglycan beta-N-acetylmuramidase NamZ N-terminal" evidence="1">
    <location>
        <begin position="20"/>
        <end position="227"/>
    </location>
</feature>
<dbReference type="OrthoDB" id="9801061at2"/>
<dbReference type="Gene3D" id="3.90.1150.140">
    <property type="match status" value="1"/>
</dbReference>
<dbReference type="Proteomes" id="UP000244896">
    <property type="component" value="Chromosome"/>
</dbReference>
<evidence type="ECO:0000259" key="2">
    <source>
        <dbReference type="Pfam" id="PF20732"/>
    </source>
</evidence>
<dbReference type="EMBL" id="CP023004">
    <property type="protein sequence ID" value="AWI10687.1"/>
    <property type="molecule type" value="Genomic_DNA"/>
</dbReference>
<keyword evidence="4" id="KW-1185">Reference proteome</keyword>
<organism evidence="3 4">
    <name type="scientific">Ereboglobus luteus</name>
    <dbReference type="NCBI Taxonomy" id="1796921"/>
    <lineage>
        <taxon>Bacteria</taxon>
        <taxon>Pseudomonadati</taxon>
        <taxon>Verrucomicrobiota</taxon>
        <taxon>Opitutia</taxon>
        <taxon>Opitutales</taxon>
        <taxon>Opitutaceae</taxon>
        <taxon>Ereboglobus</taxon>
    </lineage>
</organism>
<proteinExistence type="predicted"/>
<dbReference type="Pfam" id="PF07075">
    <property type="entry name" value="NamZ_N"/>
    <property type="match status" value="1"/>
</dbReference>
<accession>A0A2U8E749</accession>
<protein>
    <recommendedName>
        <fullName evidence="5">DUF1343 domain-containing protein</fullName>
    </recommendedName>
</protein>
<name>A0A2U8E749_9BACT</name>
<evidence type="ECO:0000313" key="3">
    <source>
        <dbReference type="EMBL" id="AWI10687.1"/>
    </source>
</evidence>
<gene>
    <name evidence="3" type="ORF">CKA38_13105</name>
</gene>
<dbReference type="Gene3D" id="3.40.50.12170">
    <property type="entry name" value="Uncharacterised protein PF07075, DUF1343"/>
    <property type="match status" value="1"/>
</dbReference>